<dbReference type="Proteomes" id="UP000593765">
    <property type="component" value="Chromosome"/>
</dbReference>
<feature type="domain" description="Inosine/uridine-preferring nucleoside hydrolase" evidence="3">
    <location>
        <begin position="6"/>
        <end position="303"/>
    </location>
</feature>
<organism evidence="4 5">
    <name type="scientific">Humisphaera borealis</name>
    <dbReference type="NCBI Taxonomy" id="2807512"/>
    <lineage>
        <taxon>Bacteria</taxon>
        <taxon>Pseudomonadati</taxon>
        <taxon>Planctomycetota</taxon>
        <taxon>Phycisphaerae</taxon>
        <taxon>Tepidisphaerales</taxon>
        <taxon>Tepidisphaeraceae</taxon>
        <taxon>Humisphaera</taxon>
    </lineage>
</organism>
<keyword evidence="2" id="KW-0326">Glycosidase</keyword>
<sequence>MPAQSLIIDCDPGQDDAVAILLALGSPQDVELLAVTAVAGNVPLTRTQENARSVVSLAGRQDVPVYAGSDRPLVRPLVTAEYVHGKTGLDGADLPSPAQPLAGGHASQAIIDIVRSRPERSVTICPVGPMTNVALAMRLAPDIVPRIRQIVLMGGAIGLGNITPAAEFNIYVDPHAADIVFRSGVPLVMHGLDVTHKARCTPERLERIADLGTAVGRAVYGMLTFYGKYDQHRGAGGGAPLHDPCAVAYVIQPDLFGGRDCHVAIEVASEPSIGRTLVDWGGVTGQAANCKVIDTIDDDRFFEMLTERLARL</sequence>
<keyword evidence="5" id="KW-1185">Reference proteome</keyword>
<evidence type="ECO:0000256" key="1">
    <source>
        <dbReference type="ARBA" id="ARBA00022801"/>
    </source>
</evidence>
<dbReference type="Pfam" id="PF01156">
    <property type="entry name" value="IU_nuc_hydro"/>
    <property type="match status" value="1"/>
</dbReference>
<dbReference type="InterPro" id="IPR036452">
    <property type="entry name" value="Ribo_hydro-like"/>
</dbReference>
<name>A0A7M2WT64_9BACT</name>
<evidence type="ECO:0000313" key="5">
    <source>
        <dbReference type="Proteomes" id="UP000593765"/>
    </source>
</evidence>
<dbReference type="PROSITE" id="PS01247">
    <property type="entry name" value="IUNH"/>
    <property type="match status" value="1"/>
</dbReference>
<dbReference type="CDD" id="cd02651">
    <property type="entry name" value="nuc_hydro_IU_UC_XIUA"/>
    <property type="match status" value="1"/>
</dbReference>
<evidence type="ECO:0000259" key="3">
    <source>
        <dbReference type="Pfam" id="PF01156"/>
    </source>
</evidence>
<dbReference type="RefSeq" id="WP_206291602.1">
    <property type="nucleotide sequence ID" value="NZ_CP063458.1"/>
</dbReference>
<dbReference type="PANTHER" id="PTHR12304">
    <property type="entry name" value="INOSINE-URIDINE PREFERRING NUCLEOSIDE HYDROLASE"/>
    <property type="match status" value="1"/>
</dbReference>
<dbReference type="KEGG" id="hbs:IPV69_20560"/>
<dbReference type="InterPro" id="IPR001910">
    <property type="entry name" value="Inosine/uridine_hydrolase_dom"/>
</dbReference>
<dbReference type="InterPro" id="IPR023186">
    <property type="entry name" value="IUNH"/>
</dbReference>
<dbReference type="GO" id="GO:0045437">
    <property type="term" value="F:uridine nucleosidase activity"/>
    <property type="evidence" value="ECO:0007669"/>
    <property type="project" value="UniProtKB-ARBA"/>
</dbReference>
<dbReference type="AlphaFoldDB" id="A0A7M2WT64"/>
<protein>
    <submittedName>
        <fullName evidence="4">Nucleoside hydrolase</fullName>
    </submittedName>
</protein>
<evidence type="ECO:0000256" key="2">
    <source>
        <dbReference type="ARBA" id="ARBA00023295"/>
    </source>
</evidence>
<dbReference type="PANTHER" id="PTHR12304:SF4">
    <property type="entry name" value="URIDINE NUCLEOSIDASE"/>
    <property type="match status" value="1"/>
</dbReference>
<dbReference type="EMBL" id="CP063458">
    <property type="protein sequence ID" value="QOV88609.1"/>
    <property type="molecule type" value="Genomic_DNA"/>
</dbReference>
<dbReference type="InterPro" id="IPR015910">
    <property type="entry name" value="I/U_nuclsd_hydro_CS"/>
</dbReference>
<dbReference type="GO" id="GO:0005829">
    <property type="term" value="C:cytosol"/>
    <property type="evidence" value="ECO:0007669"/>
    <property type="project" value="TreeGrafter"/>
</dbReference>
<dbReference type="GO" id="GO:0006152">
    <property type="term" value="P:purine nucleoside catabolic process"/>
    <property type="evidence" value="ECO:0007669"/>
    <property type="project" value="TreeGrafter"/>
</dbReference>
<dbReference type="GO" id="GO:0008477">
    <property type="term" value="F:purine nucleosidase activity"/>
    <property type="evidence" value="ECO:0007669"/>
    <property type="project" value="TreeGrafter"/>
</dbReference>
<keyword evidence="1 4" id="KW-0378">Hydrolase</keyword>
<evidence type="ECO:0000313" key="4">
    <source>
        <dbReference type="EMBL" id="QOV88609.1"/>
    </source>
</evidence>
<gene>
    <name evidence="4" type="ORF">IPV69_20560</name>
</gene>
<dbReference type="SUPFAM" id="SSF53590">
    <property type="entry name" value="Nucleoside hydrolase"/>
    <property type="match status" value="1"/>
</dbReference>
<reference evidence="4 5" key="1">
    <citation type="submission" date="2020-10" db="EMBL/GenBank/DDBJ databases">
        <title>Wide distribution of Phycisphaera-like planctomycetes from WD2101 soil group in peatlands and genome analysis of the first cultivated representative.</title>
        <authorList>
            <person name="Dedysh S.N."/>
            <person name="Beletsky A.V."/>
            <person name="Ivanova A."/>
            <person name="Kulichevskaya I.S."/>
            <person name="Suzina N.E."/>
            <person name="Philippov D.A."/>
            <person name="Rakitin A.L."/>
            <person name="Mardanov A.V."/>
            <person name="Ravin N.V."/>
        </authorList>
    </citation>
    <scope>NUCLEOTIDE SEQUENCE [LARGE SCALE GENOMIC DNA]</scope>
    <source>
        <strain evidence="4 5">M1803</strain>
    </source>
</reference>
<proteinExistence type="predicted"/>
<accession>A0A7M2WT64</accession>
<dbReference type="Gene3D" id="3.90.245.10">
    <property type="entry name" value="Ribonucleoside hydrolase-like"/>
    <property type="match status" value="1"/>
</dbReference>